<evidence type="ECO:0000259" key="1">
    <source>
        <dbReference type="Pfam" id="PF13472"/>
    </source>
</evidence>
<accession>A0ABX0F595</accession>
<evidence type="ECO:0000313" key="2">
    <source>
        <dbReference type="EMBL" id="NGZ75189.1"/>
    </source>
</evidence>
<dbReference type="EMBL" id="JAAFGS010000002">
    <property type="protein sequence ID" value="NGZ75189.1"/>
    <property type="molecule type" value="Genomic_DNA"/>
</dbReference>
<name>A0ABX0F595_9BACL</name>
<dbReference type="PANTHER" id="PTHR30383">
    <property type="entry name" value="THIOESTERASE 1/PROTEASE 1/LYSOPHOSPHOLIPASE L1"/>
    <property type="match status" value="1"/>
</dbReference>
<dbReference type="SUPFAM" id="SSF52266">
    <property type="entry name" value="SGNH hydrolase"/>
    <property type="match status" value="1"/>
</dbReference>
<evidence type="ECO:0000313" key="3">
    <source>
        <dbReference type="Proteomes" id="UP000800303"/>
    </source>
</evidence>
<dbReference type="Pfam" id="PF13472">
    <property type="entry name" value="Lipase_GDSL_2"/>
    <property type="match status" value="1"/>
</dbReference>
<comment type="caution">
    <text evidence="2">The sequence shown here is derived from an EMBL/GenBank/DDBJ whole genome shotgun (WGS) entry which is preliminary data.</text>
</comment>
<dbReference type="PANTHER" id="PTHR30383:SF5">
    <property type="entry name" value="SGNH HYDROLASE-TYPE ESTERASE DOMAIN-CONTAINING PROTEIN"/>
    <property type="match status" value="1"/>
</dbReference>
<feature type="domain" description="SGNH hydrolase-type esterase" evidence="1">
    <location>
        <begin position="24"/>
        <end position="230"/>
    </location>
</feature>
<organism evidence="2 3">
    <name type="scientific">Saccharibacillus alkalitolerans</name>
    <dbReference type="NCBI Taxonomy" id="2705290"/>
    <lineage>
        <taxon>Bacteria</taxon>
        <taxon>Bacillati</taxon>
        <taxon>Bacillota</taxon>
        <taxon>Bacilli</taxon>
        <taxon>Bacillales</taxon>
        <taxon>Paenibacillaceae</taxon>
        <taxon>Saccharibacillus</taxon>
    </lineage>
</organism>
<dbReference type="GO" id="GO:0016787">
    <property type="term" value="F:hydrolase activity"/>
    <property type="evidence" value="ECO:0007669"/>
    <property type="project" value="UniProtKB-KW"/>
</dbReference>
<proteinExistence type="predicted"/>
<dbReference type="InterPro" id="IPR013830">
    <property type="entry name" value="SGNH_hydro"/>
</dbReference>
<gene>
    <name evidence="2" type="ORF">GYN08_07650</name>
</gene>
<dbReference type="InterPro" id="IPR051532">
    <property type="entry name" value="Ester_Hydrolysis_Enzymes"/>
</dbReference>
<sequence>MNRESTNKAETPSAEEGIRYLVSGDSISKGVVYDEARSKYVILKENYVSLLQSSLQGAVRNTSRFGNTLLKGIGHLKRDALNDRPSIVLIEYGGNDCDFDWDEIARDPHAEHRPKTGFDEFKTMLIESIDYLKSLRITPVLMTLPPLNAESYFKWVSRNDPEAQRSILQWLGSVTKIYWWQERYNSTILNVSQSTGTRVIDVRGAFLEHPDFTRFLCSDGIHPNKEGHRLICDKVMEFLNRDYGHLLQER</sequence>
<keyword evidence="2" id="KW-0378">Hydrolase</keyword>
<keyword evidence="3" id="KW-1185">Reference proteome</keyword>
<dbReference type="Proteomes" id="UP000800303">
    <property type="component" value="Unassembled WGS sequence"/>
</dbReference>
<reference evidence="2 3" key="1">
    <citation type="submission" date="2020-01" db="EMBL/GenBank/DDBJ databases">
        <title>Polyphasic characterisation and genomic insights into a novel alkali tolerant bacterium VR-M41.</title>
        <authorList>
            <person name="Vemuluri V.R."/>
        </authorList>
    </citation>
    <scope>NUCLEOTIDE SEQUENCE [LARGE SCALE GENOMIC DNA]</scope>
    <source>
        <strain evidence="2 3">VR-M41</strain>
    </source>
</reference>
<dbReference type="InterPro" id="IPR036514">
    <property type="entry name" value="SGNH_hydro_sf"/>
</dbReference>
<dbReference type="CDD" id="cd00229">
    <property type="entry name" value="SGNH_hydrolase"/>
    <property type="match status" value="1"/>
</dbReference>
<dbReference type="RefSeq" id="WP_166273597.1">
    <property type="nucleotide sequence ID" value="NZ_JAAFGS010000002.1"/>
</dbReference>
<dbReference type="Gene3D" id="3.40.50.1110">
    <property type="entry name" value="SGNH hydrolase"/>
    <property type="match status" value="1"/>
</dbReference>
<protein>
    <submittedName>
        <fullName evidence="2">SGNH/GDSL hydrolase family protein</fullName>
    </submittedName>
</protein>